<dbReference type="Proteomes" id="UP000524404">
    <property type="component" value="Unassembled WGS sequence"/>
</dbReference>
<accession>A0A841EYA3</accession>
<sequence length="82" mass="9255">MNTIIIEPSSQADYQLFIDLAKRLKAKFRISASEIDTTDKVSDEKAFYALAGSLDLPETSDELIKIIEESRTNKDIDTSWAE</sequence>
<evidence type="ECO:0000313" key="1">
    <source>
        <dbReference type="EMBL" id="MBB6004461.1"/>
    </source>
</evidence>
<dbReference type="EMBL" id="JACHKT010000024">
    <property type="protein sequence ID" value="MBB6004461.1"/>
    <property type="molecule type" value="Genomic_DNA"/>
</dbReference>
<name>A0A841EYA3_9BACT</name>
<evidence type="ECO:0000313" key="2">
    <source>
        <dbReference type="Proteomes" id="UP000524404"/>
    </source>
</evidence>
<reference evidence="1 2" key="1">
    <citation type="submission" date="2020-08" db="EMBL/GenBank/DDBJ databases">
        <title>Functional genomics of gut bacteria from endangered species of beetles.</title>
        <authorList>
            <person name="Carlos-Shanley C."/>
        </authorList>
    </citation>
    <scope>NUCLEOTIDE SEQUENCE [LARGE SCALE GENOMIC DNA]</scope>
    <source>
        <strain evidence="1 2">S00070</strain>
    </source>
</reference>
<dbReference type="RefSeq" id="WP_184135467.1">
    <property type="nucleotide sequence ID" value="NZ_JACHKT010000024.1"/>
</dbReference>
<dbReference type="AlphaFoldDB" id="A0A841EYA3"/>
<keyword evidence="2" id="KW-1185">Reference proteome</keyword>
<protein>
    <submittedName>
        <fullName evidence="1">Uncharacterized protein YlxP (DUF503 family)</fullName>
    </submittedName>
</protein>
<comment type="caution">
    <text evidence="1">The sequence shown here is derived from an EMBL/GenBank/DDBJ whole genome shotgun (WGS) entry which is preliminary data.</text>
</comment>
<proteinExistence type="predicted"/>
<gene>
    <name evidence="1" type="ORF">HNP25_003124</name>
</gene>
<organism evidence="1 2">
    <name type="scientific">Arcicella rosea</name>
    <dbReference type="NCBI Taxonomy" id="502909"/>
    <lineage>
        <taxon>Bacteria</taxon>
        <taxon>Pseudomonadati</taxon>
        <taxon>Bacteroidota</taxon>
        <taxon>Cytophagia</taxon>
        <taxon>Cytophagales</taxon>
        <taxon>Flectobacillaceae</taxon>
        <taxon>Arcicella</taxon>
    </lineage>
</organism>